<organism evidence="2 3">
    <name type="scientific">Trametes pubescens</name>
    <name type="common">White-rot fungus</name>
    <dbReference type="NCBI Taxonomy" id="154538"/>
    <lineage>
        <taxon>Eukaryota</taxon>
        <taxon>Fungi</taxon>
        <taxon>Dikarya</taxon>
        <taxon>Basidiomycota</taxon>
        <taxon>Agaricomycotina</taxon>
        <taxon>Agaricomycetes</taxon>
        <taxon>Polyporales</taxon>
        <taxon>Polyporaceae</taxon>
        <taxon>Trametes</taxon>
    </lineage>
</organism>
<dbReference type="Proteomes" id="UP000184267">
    <property type="component" value="Unassembled WGS sequence"/>
</dbReference>
<proteinExistence type="predicted"/>
<dbReference type="EMBL" id="MNAD01000360">
    <property type="protein sequence ID" value="OJT13791.1"/>
    <property type="molecule type" value="Genomic_DNA"/>
</dbReference>
<dbReference type="OrthoDB" id="2149705at2759"/>
<dbReference type="SUPFAM" id="SSF88697">
    <property type="entry name" value="PUA domain-like"/>
    <property type="match status" value="1"/>
</dbReference>
<comment type="caution">
    <text evidence="2">The sequence shown here is derived from an EMBL/GenBank/DDBJ whole genome shotgun (WGS) entry which is preliminary data.</text>
</comment>
<evidence type="ECO:0000256" key="1">
    <source>
        <dbReference type="SAM" id="MobiDB-lite"/>
    </source>
</evidence>
<evidence type="ECO:0000313" key="2">
    <source>
        <dbReference type="EMBL" id="OJT13791.1"/>
    </source>
</evidence>
<evidence type="ECO:0000313" key="3">
    <source>
        <dbReference type="Proteomes" id="UP000184267"/>
    </source>
</evidence>
<dbReference type="InterPro" id="IPR015947">
    <property type="entry name" value="PUA-like_sf"/>
</dbReference>
<feature type="compositionally biased region" description="Low complexity" evidence="1">
    <location>
        <begin position="27"/>
        <end position="39"/>
    </location>
</feature>
<sequence length="222" mass="24886">MPAERTAKKPLRQTTLFGFAKPAPPVTTTSSDETSASDAPIAWDEDPMSDEPVALDAPDASKPRRVALPPPAKSTPKAKSKAVKEDRVLTDVLLSIKPEFTKLISERKKNHEYRKYKLQDTVVRLWLYETAPTSAITYVMETSRPKVPGEVNDSSGIGNDDFDNGLKQSKYGYPVEALYKLRDPVTTAKLKERFDIAVPQGWRYATKKLIEGEKLEDMEKLF</sequence>
<name>A0A1M2W1Q2_TRAPU</name>
<accession>A0A1M2W1Q2</accession>
<keyword evidence="3" id="KW-1185">Reference proteome</keyword>
<feature type="region of interest" description="Disordered" evidence="1">
    <location>
        <begin position="1"/>
        <end position="82"/>
    </location>
</feature>
<reference evidence="2 3" key="1">
    <citation type="submission" date="2016-10" db="EMBL/GenBank/DDBJ databases">
        <title>Genome sequence of the basidiomycete white-rot fungus Trametes pubescens.</title>
        <authorList>
            <person name="Makela M.R."/>
            <person name="Granchi Z."/>
            <person name="Peng M."/>
            <person name="De Vries R.P."/>
            <person name="Grigoriev I."/>
            <person name="Riley R."/>
            <person name="Hilden K."/>
        </authorList>
    </citation>
    <scope>NUCLEOTIDE SEQUENCE [LARGE SCALE GENOMIC DNA]</scope>
    <source>
        <strain evidence="2 3">FBCC735</strain>
    </source>
</reference>
<protein>
    <submittedName>
        <fullName evidence="2">Uncharacterized protein</fullName>
    </submittedName>
</protein>
<gene>
    <name evidence="2" type="ORF">TRAPUB_9638</name>
</gene>
<dbReference type="AlphaFoldDB" id="A0A1M2W1Q2"/>
<dbReference type="OMA" id="RKKNHEY"/>